<dbReference type="InterPro" id="IPR001789">
    <property type="entry name" value="Sig_transdc_resp-reg_receiver"/>
</dbReference>
<feature type="transmembrane region" description="Helical" evidence="5">
    <location>
        <begin position="37"/>
        <end position="52"/>
    </location>
</feature>
<evidence type="ECO:0000259" key="7">
    <source>
        <dbReference type="PROSITE" id="PS50110"/>
    </source>
</evidence>
<dbReference type="PRINTS" id="PR00344">
    <property type="entry name" value="BCTRLSENSOR"/>
</dbReference>
<dbReference type="SUPFAM" id="SSF52172">
    <property type="entry name" value="CheY-like"/>
    <property type="match status" value="1"/>
</dbReference>
<dbReference type="PROSITE" id="PS50110">
    <property type="entry name" value="RESPONSE_REGULATORY"/>
    <property type="match status" value="1"/>
</dbReference>
<dbReference type="SUPFAM" id="SSF47384">
    <property type="entry name" value="Homodimeric domain of signal transducing histidine kinase"/>
    <property type="match status" value="1"/>
</dbReference>
<evidence type="ECO:0000256" key="3">
    <source>
        <dbReference type="ARBA" id="ARBA00022553"/>
    </source>
</evidence>
<dbReference type="CDD" id="cd16922">
    <property type="entry name" value="HATPase_EvgS-ArcB-TorS-like"/>
    <property type="match status" value="1"/>
</dbReference>
<comment type="catalytic activity">
    <reaction evidence="1">
        <text>ATP + protein L-histidine = ADP + protein N-phospho-L-histidine.</text>
        <dbReference type="EC" id="2.7.13.3"/>
    </reaction>
</comment>
<dbReference type="Pfam" id="PF02518">
    <property type="entry name" value="HATPase_c"/>
    <property type="match status" value="1"/>
</dbReference>
<dbReference type="CDD" id="cd17546">
    <property type="entry name" value="REC_hyHK_CKI1_RcsC-like"/>
    <property type="match status" value="1"/>
</dbReference>
<dbReference type="CDD" id="cd00082">
    <property type="entry name" value="HisKA"/>
    <property type="match status" value="1"/>
</dbReference>
<dbReference type="Gene3D" id="1.10.287.130">
    <property type="match status" value="1"/>
</dbReference>
<evidence type="ECO:0000256" key="2">
    <source>
        <dbReference type="ARBA" id="ARBA00012438"/>
    </source>
</evidence>
<keyword evidence="5" id="KW-1133">Transmembrane helix</keyword>
<dbReference type="EMBL" id="RZNH01000021">
    <property type="protein sequence ID" value="NOU60685.1"/>
    <property type="molecule type" value="Genomic_DNA"/>
</dbReference>
<dbReference type="InterPro" id="IPR005467">
    <property type="entry name" value="His_kinase_dom"/>
</dbReference>
<dbReference type="Pfam" id="PF00072">
    <property type="entry name" value="Response_reg"/>
    <property type="match status" value="1"/>
</dbReference>
<dbReference type="InterPro" id="IPR003594">
    <property type="entry name" value="HATPase_dom"/>
</dbReference>
<evidence type="ECO:0000259" key="6">
    <source>
        <dbReference type="PROSITE" id="PS50109"/>
    </source>
</evidence>
<reference evidence="8 9" key="1">
    <citation type="submission" date="2018-12" db="EMBL/GenBank/DDBJ databases">
        <title>Marinifilum JC070 sp. nov., a marine bacterium isolated from Yongle Blue Hole in the South China Sea.</title>
        <authorList>
            <person name="Fu T."/>
        </authorList>
    </citation>
    <scope>NUCLEOTIDE SEQUENCE [LARGE SCALE GENOMIC DNA]</scope>
    <source>
        <strain evidence="8 9">JC070</strain>
    </source>
</reference>
<sequence>MIVYLLVGGAWILFSDRIVQSLISDINVLTAVQTYKGWFYVLITGILFYVYLKKDLIKIRKAQKKAKESESLKSAFLQNMSHEIRTPMNGIIGFVELLRNENLSKEQRERYMDIILKCSDQLLGVVNDVLDLSLIETGNVKLEKESIHLNKLMDELYLSYSESMKEGVSLEQITKSEELEIVTDAVKLKQLLDNLLSNAGKFTSKGKIEFGFEKQDNALLFFVKDTGVGIKPEQIDKIFNRFERAEIETTKLIGGAGLGLAICKGIVGEMGGKIWVESEFGRGSDFYFNIPFVAASHQKPEEEKEKNDVLIQDDCLLIAEDEDSNYLYLMEILQDLGIEIWRAKNGKEAVEMYQENDKISMILMDIKMPVVDGYEATRRIREFDSQVPIIAQTAFVLGDEKIQALEAGCTDYIPKPFKREEIYNIIRKHQRNHKD</sequence>
<dbReference type="PANTHER" id="PTHR45339">
    <property type="entry name" value="HYBRID SIGNAL TRANSDUCTION HISTIDINE KINASE J"/>
    <property type="match status" value="1"/>
</dbReference>
<accession>A0ABX1WX32</accession>
<dbReference type="SMART" id="SM00387">
    <property type="entry name" value="HATPase_c"/>
    <property type="match status" value="1"/>
</dbReference>
<evidence type="ECO:0000256" key="5">
    <source>
        <dbReference type="SAM" id="Phobius"/>
    </source>
</evidence>
<dbReference type="EC" id="2.7.13.3" evidence="2"/>
<dbReference type="PROSITE" id="PS50109">
    <property type="entry name" value="HIS_KIN"/>
    <property type="match status" value="1"/>
</dbReference>
<dbReference type="Gene3D" id="3.30.565.10">
    <property type="entry name" value="Histidine kinase-like ATPase, C-terminal domain"/>
    <property type="match status" value="1"/>
</dbReference>
<dbReference type="Gene3D" id="3.40.50.2300">
    <property type="match status" value="1"/>
</dbReference>
<dbReference type="SUPFAM" id="SSF55874">
    <property type="entry name" value="ATPase domain of HSP90 chaperone/DNA topoisomerase II/histidine kinase"/>
    <property type="match status" value="1"/>
</dbReference>
<dbReference type="Pfam" id="PF00512">
    <property type="entry name" value="HisKA"/>
    <property type="match status" value="1"/>
</dbReference>
<keyword evidence="5" id="KW-0812">Transmembrane</keyword>
<gene>
    <name evidence="8" type="ORF">ELS83_12715</name>
</gene>
<name>A0ABX1WX32_9BACT</name>
<proteinExistence type="predicted"/>
<evidence type="ECO:0000256" key="4">
    <source>
        <dbReference type="PROSITE-ProRule" id="PRU00169"/>
    </source>
</evidence>
<dbReference type="InterPro" id="IPR036890">
    <property type="entry name" value="HATPase_C_sf"/>
</dbReference>
<dbReference type="InterPro" id="IPR036097">
    <property type="entry name" value="HisK_dim/P_sf"/>
</dbReference>
<dbReference type="RefSeq" id="WP_171595957.1">
    <property type="nucleotide sequence ID" value="NZ_RZNH01000021.1"/>
</dbReference>
<dbReference type="SMART" id="SM00388">
    <property type="entry name" value="HisKA"/>
    <property type="match status" value="1"/>
</dbReference>
<keyword evidence="5" id="KW-0472">Membrane</keyword>
<keyword evidence="9" id="KW-1185">Reference proteome</keyword>
<feature type="domain" description="Response regulatory" evidence="7">
    <location>
        <begin position="315"/>
        <end position="430"/>
    </location>
</feature>
<evidence type="ECO:0000313" key="8">
    <source>
        <dbReference type="EMBL" id="NOU60685.1"/>
    </source>
</evidence>
<dbReference type="Proteomes" id="UP000732105">
    <property type="component" value="Unassembled WGS sequence"/>
</dbReference>
<feature type="domain" description="Histidine kinase" evidence="6">
    <location>
        <begin position="79"/>
        <end position="294"/>
    </location>
</feature>
<evidence type="ECO:0000256" key="1">
    <source>
        <dbReference type="ARBA" id="ARBA00000085"/>
    </source>
</evidence>
<dbReference type="InterPro" id="IPR003661">
    <property type="entry name" value="HisK_dim/P_dom"/>
</dbReference>
<organism evidence="8 9">
    <name type="scientific">Marinifilum caeruleilacunae</name>
    <dbReference type="NCBI Taxonomy" id="2499076"/>
    <lineage>
        <taxon>Bacteria</taxon>
        <taxon>Pseudomonadati</taxon>
        <taxon>Bacteroidota</taxon>
        <taxon>Bacteroidia</taxon>
        <taxon>Marinilabiliales</taxon>
        <taxon>Marinifilaceae</taxon>
    </lineage>
</organism>
<evidence type="ECO:0000313" key="9">
    <source>
        <dbReference type="Proteomes" id="UP000732105"/>
    </source>
</evidence>
<dbReference type="SMART" id="SM00448">
    <property type="entry name" value="REC"/>
    <property type="match status" value="1"/>
</dbReference>
<feature type="modified residue" description="4-aspartylphosphate" evidence="4">
    <location>
        <position position="365"/>
    </location>
</feature>
<dbReference type="InterPro" id="IPR011006">
    <property type="entry name" value="CheY-like_superfamily"/>
</dbReference>
<protein>
    <recommendedName>
        <fullName evidence="2">histidine kinase</fullName>
        <ecNumber evidence="2">2.7.13.3</ecNumber>
    </recommendedName>
</protein>
<keyword evidence="3 4" id="KW-0597">Phosphoprotein</keyword>
<dbReference type="PANTHER" id="PTHR45339:SF5">
    <property type="entry name" value="HISTIDINE KINASE"/>
    <property type="match status" value="1"/>
</dbReference>
<dbReference type="InterPro" id="IPR004358">
    <property type="entry name" value="Sig_transdc_His_kin-like_C"/>
</dbReference>
<comment type="caution">
    <text evidence="8">The sequence shown here is derived from an EMBL/GenBank/DDBJ whole genome shotgun (WGS) entry which is preliminary data.</text>
</comment>